<feature type="non-terminal residue" evidence="3">
    <location>
        <position position="64"/>
    </location>
</feature>
<feature type="transmembrane region" description="Helical" evidence="2">
    <location>
        <begin position="37"/>
        <end position="61"/>
    </location>
</feature>
<protein>
    <submittedName>
        <fullName evidence="3">Uncharacterized protein</fullName>
    </submittedName>
</protein>
<evidence type="ECO:0000313" key="4">
    <source>
        <dbReference type="Proteomes" id="UP001066276"/>
    </source>
</evidence>
<evidence type="ECO:0000256" key="2">
    <source>
        <dbReference type="SAM" id="Phobius"/>
    </source>
</evidence>
<feature type="non-terminal residue" evidence="3">
    <location>
        <position position="1"/>
    </location>
</feature>
<name>A0AAV7WFM6_PLEWA</name>
<feature type="region of interest" description="Disordered" evidence="1">
    <location>
        <begin position="1"/>
        <end position="23"/>
    </location>
</feature>
<reference evidence="3" key="1">
    <citation type="journal article" date="2022" name="bioRxiv">
        <title>Sequencing and chromosome-scale assembly of the giantPleurodeles waltlgenome.</title>
        <authorList>
            <person name="Brown T."/>
            <person name="Elewa A."/>
            <person name="Iarovenko S."/>
            <person name="Subramanian E."/>
            <person name="Araus A.J."/>
            <person name="Petzold A."/>
            <person name="Susuki M."/>
            <person name="Suzuki K.-i.T."/>
            <person name="Hayashi T."/>
            <person name="Toyoda A."/>
            <person name="Oliveira C."/>
            <person name="Osipova E."/>
            <person name="Leigh N.D."/>
            <person name="Simon A."/>
            <person name="Yun M.H."/>
        </authorList>
    </citation>
    <scope>NUCLEOTIDE SEQUENCE</scope>
    <source>
        <strain evidence="3">20211129_DDA</strain>
        <tissue evidence="3">Liver</tissue>
    </source>
</reference>
<organism evidence="3 4">
    <name type="scientific">Pleurodeles waltl</name>
    <name type="common">Iberian ribbed newt</name>
    <dbReference type="NCBI Taxonomy" id="8319"/>
    <lineage>
        <taxon>Eukaryota</taxon>
        <taxon>Metazoa</taxon>
        <taxon>Chordata</taxon>
        <taxon>Craniata</taxon>
        <taxon>Vertebrata</taxon>
        <taxon>Euteleostomi</taxon>
        <taxon>Amphibia</taxon>
        <taxon>Batrachia</taxon>
        <taxon>Caudata</taxon>
        <taxon>Salamandroidea</taxon>
        <taxon>Salamandridae</taxon>
        <taxon>Pleurodelinae</taxon>
        <taxon>Pleurodeles</taxon>
    </lineage>
</organism>
<sequence>VAKSMAPSETKTASVVSQTRPTPTTLPIVSPATPLDWLLVGFPPPLLLLGALEFAAGVVVVGGL</sequence>
<feature type="compositionally biased region" description="Polar residues" evidence="1">
    <location>
        <begin position="7"/>
        <end position="23"/>
    </location>
</feature>
<keyword evidence="2" id="KW-1133">Transmembrane helix</keyword>
<proteinExistence type="predicted"/>
<dbReference type="AlphaFoldDB" id="A0AAV7WFM6"/>
<evidence type="ECO:0000313" key="3">
    <source>
        <dbReference type="EMBL" id="KAJ1212842.1"/>
    </source>
</evidence>
<dbReference type="Proteomes" id="UP001066276">
    <property type="component" value="Chromosome 1_1"/>
</dbReference>
<comment type="caution">
    <text evidence="3">The sequence shown here is derived from an EMBL/GenBank/DDBJ whole genome shotgun (WGS) entry which is preliminary data.</text>
</comment>
<evidence type="ECO:0000256" key="1">
    <source>
        <dbReference type="SAM" id="MobiDB-lite"/>
    </source>
</evidence>
<dbReference type="EMBL" id="JANPWB010000001">
    <property type="protein sequence ID" value="KAJ1212842.1"/>
    <property type="molecule type" value="Genomic_DNA"/>
</dbReference>
<keyword evidence="2" id="KW-0472">Membrane</keyword>
<keyword evidence="4" id="KW-1185">Reference proteome</keyword>
<accession>A0AAV7WFM6</accession>
<keyword evidence="2" id="KW-0812">Transmembrane</keyword>
<gene>
    <name evidence="3" type="ORF">NDU88_000486</name>
</gene>